<gene>
    <name evidence="2" type="ORF">H8D96_15085</name>
</gene>
<sequence length="167" mass="18462">MALMPEKKSERIKMFILILGSVVFVIVGYFRFIHKKPSAVKARTSSNAPLSQLQVPGVDIKIQQTIRRAQPAAEVFPPAFIRDIFSPVKSSLAEKSPAELRQAAIPLSEMELKGTIVGSGKPLAIINDQFVGTGDWIGEYRVIRIGNKAVLLNSGHHQIELEMIKDE</sequence>
<evidence type="ECO:0000313" key="2">
    <source>
        <dbReference type="EMBL" id="MBC8433232.1"/>
    </source>
</evidence>
<name>A0A8J6P4C5_9BACT</name>
<protein>
    <submittedName>
        <fullName evidence="2">Uncharacterized protein</fullName>
    </submittedName>
</protein>
<organism evidence="2 3">
    <name type="scientific">Candidatus Desulfatibia vada</name>
    <dbReference type="NCBI Taxonomy" id="2841696"/>
    <lineage>
        <taxon>Bacteria</taxon>
        <taxon>Pseudomonadati</taxon>
        <taxon>Thermodesulfobacteriota</taxon>
        <taxon>Desulfobacteria</taxon>
        <taxon>Desulfobacterales</taxon>
        <taxon>Desulfobacterales incertae sedis</taxon>
        <taxon>Candidatus Desulfatibia</taxon>
    </lineage>
</organism>
<evidence type="ECO:0000256" key="1">
    <source>
        <dbReference type="SAM" id="Phobius"/>
    </source>
</evidence>
<keyword evidence="1" id="KW-1133">Transmembrane helix</keyword>
<keyword evidence="1" id="KW-0472">Membrane</keyword>
<evidence type="ECO:0000313" key="3">
    <source>
        <dbReference type="Proteomes" id="UP000605201"/>
    </source>
</evidence>
<proteinExistence type="predicted"/>
<accession>A0A8J6P4C5</accession>
<dbReference type="AlphaFoldDB" id="A0A8J6P4C5"/>
<reference evidence="2 3" key="1">
    <citation type="submission" date="2020-08" db="EMBL/GenBank/DDBJ databases">
        <title>Bridging the membrane lipid divide: bacteria of the FCB group superphylum have the potential to synthesize archaeal ether lipids.</title>
        <authorList>
            <person name="Villanueva L."/>
            <person name="Von Meijenfeldt F.A.B."/>
            <person name="Westbye A.B."/>
            <person name="Yadav S."/>
            <person name="Hopmans E.C."/>
            <person name="Dutilh B.E."/>
            <person name="Sinninghe Damste J.S."/>
        </authorList>
    </citation>
    <scope>NUCLEOTIDE SEQUENCE [LARGE SCALE GENOMIC DNA]</scope>
    <source>
        <strain evidence="2">NIOZ-UU17</strain>
    </source>
</reference>
<comment type="caution">
    <text evidence="2">The sequence shown here is derived from an EMBL/GenBank/DDBJ whole genome shotgun (WGS) entry which is preliminary data.</text>
</comment>
<keyword evidence="1" id="KW-0812">Transmembrane</keyword>
<feature type="transmembrane region" description="Helical" evidence="1">
    <location>
        <begin position="12"/>
        <end position="33"/>
    </location>
</feature>
<dbReference type="Proteomes" id="UP000605201">
    <property type="component" value="Unassembled WGS sequence"/>
</dbReference>
<dbReference type="EMBL" id="JACNIG010000284">
    <property type="protein sequence ID" value="MBC8433232.1"/>
    <property type="molecule type" value="Genomic_DNA"/>
</dbReference>